<dbReference type="PIRSF" id="PIRSF000193">
    <property type="entry name" value="Pyrrol-5-carb_rd"/>
    <property type="match status" value="1"/>
</dbReference>
<comment type="pathway">
    <text evidence="5">Amino-acid biosynthesis; L-proline biosynthesis; L-proline from L-glutamate 5-semialdehyde: step 1/1.</text>
</comment>
<proteinExistence type="inferred from homology"/>
<evidence type="ECO:0000256" key="1">
    <source>
        <dbReference type="ARBA" id="ARBA00005525"/>
    </source>
</evidence>
<comment type="catalytic activity">
    <reaction evidence="5">
        <text>L-proline + NAD(+) = (S)-1-pyrroline-5-carboxylate + NADH + 2 H(+)</text>
        <dbReference type="Rhea" id="RHEA:14105"/>
        <dbReference type="ChEBI" id="CHEBI:15378"/>
        <dbReference type="ChEBI" id="CHEBI:17388"/>
        <dbReference type="ChEBI" id="CHEBI:57540"/>
        <dbReference type="ChEBI" id="CHEBI:57945"/>
        <dbReference type="ChEBI" id="CHEBI:60039"/>
        <dbReference type="EC" id="1.5.1.2"/>
    </reaction>
</comment>
<evidence type="ECO:0000256" key="4">
    <source>
        <dbReference type="ARBA" id="ARBA00058118"/>
    </source>
</evidence>
<dbReference type="HAMAP" id="MF_01925">
    <property type="entry name" value="P5C_reductase"/>
    <property type="match status" value="1"/>
</dbReference>
<feature type="domain" description="Pyrroline-5-carboxylate reductase catalytic N-terminal" evidence="8">
    <location>
        <begin position="8"/>
        <end position="100"/>
    </location>
</feature>
<keyword evidence="3 5" id="KW-0560">Oxidoreductase</keyword>
<evidence type="ECO:0000256" key="2">
    <source>
        <dbReference type="ARBA" id="ARBA00022857"/>
    </source>
</evidence>
<evidence type="ECO:0000256" key="5">
    <source>
        <dbReference type="HAMAP-Rule" id="MF_01925"/>
    </source>
</evidence>
<dbReference type="GO" id="GO:0004735">
    <property type="term" value="F:pyrroline-5-carboxylate reductase activity"/>
    <property type="evidence" value="ECO:0007669"/>
    <property type="project" value="UniProtKB-UniRule"/>
</dbReference>
<feature type="binding site" evidence="7">
    <location>
        <begin position="70"/>
        <end position="73"/>
    </location>
    <ligand>
        <name>NADP(+)</name>
        <dbReference type="ChEBI" id="CHEBI:58349"/>
    </ligand>
</feature>
<dbReference type="NCBIfam" id="TIGR00112">
    <property type="entry name" value="proC"/>
    <property type="match status" value="1"/>
</dbReference>
<comment type="function">
    <text evidence="4 5">Catalyzes the reduction of 1-pyrroline-5-carboxylate (PCA) to L-proline.</text>
</comment>
<comment type="caution">
    <text evidence="10">The sequence shown here is derived from an EMBL/GenBank/DDBJ whole genome shotgun (WGS) entry which is preliminary data.</text>
</comment>
<protein>
    <recommendedName>
        <fullName evidence="5 6">Pyrroline-5-carboxylate reductase</fullName>
        <shortName evidence="5">P5C reductase</shortName>
        <shortName evidence="5">P5CR</shortName>
        <ecNumber evidence="5 6">1.5.1.2</ecNumber>
    </recommendedName>
    <alternativeName>
        <fullName evidence="5">PCA reductase</fullName>
    </alternativeName>
</protein>
<dbReference type="InterPro" id="IPR029036">
    <property type="entry name" value="P5CR_dimer"/>
</dbReference>
<keyword evidence="11" id="KW-1185">Reference proteome</keyword>
<dbReference type="OrthoDB" id="9805754at2"/>
<dbReference type="Gene3D" id="3.40.50.720">
    <property type="entry name" value="NAD(P)-binding Rossmann-like Domain"/>
    <property type="match status" value="1"/>
</dbReference>
<organism evidence="10 11">
    <name type="scientific">Rubrobacter taiwanensis</name>
    <dbReference type="NCBI Taxonomy" id="185139"/>
    <lineage>
        <taxon>Bacteria</taxon>
        <taxon>Bacillati</taxon>
        <taxon>Actinomycetota</taxon>
        <taxon>Rubrobacteria</taxon>
        <taxon>Rubrobacterales</taxon>
        <taxon>Rubrobacteraceae</taxon>
        <taxon>Rubrobacter</taxon>
    </lineage>
</organism>
<evidence type="ECO:0000313" key="10">
    <source>
        <dbReference type="EMBL" id="TCJ17293.1"/>
    </source>
</evidence>
<dbReference type="SUPFAM" id="SSF51735">
    <property type="entry name" value="NAD(P)-binding Rossmann-fold domains"/>
    <property type="match status" value="1"/>
</dbReference>
<evidence type="ECO:0000259" key="9">
    <source>
        <dbReference type="Pfam" id="PF14748"/>
    </source>
</evidence>
<dbReference type="InterPro" id="IPR036291">
    <property type="entry name" value="NAD(P)-bd_dom_sf"/>
</dbReference>
<dbReference type="InterPro" id="IPR028939">
    <property type="entry name" value="P5C_Rdtase_cat_N"/>
</dbReference>
<evidence type="ECO:0000256" key="3">
    <source>
        <dbReference type="ARBA" id="ARBA00023002"/>
    </source>
</evidence>
<dbReference type="Gene3D" id="1.10.3730.10">
    <property type="entry name" value="ProC C-terminal domain-like"/>
    <property type="match status" value="1"/>
</dbReference>
<dbReference type="AlphaFoldDB" id="A0A4R1BJ05"/>
<comment type="catalytic activity">
    <reaction evidence="5">
        <text>L-proline + NADP(+) = (S)-1-pyrroline-5-carboxylate + NADPH + 2 H(+)</text>
        <dbReference type="Rhea" id="RHEA:14109"/>
        <dbReference type="ChEBI" id="CHEBI:15378"/>
        <dbReference type="ChEBI" id="CHEBI:17388"/>
        <dbReference type="ChEBI" id="CHEBI:57783"/>
        <dbReference type="ChEBI" id="CHEBI:58349"/>
        <dbReference type="ChEBI" id="CHEBI:60039"/>
        <dbReference type="EC" id="1.5.1.2"/>
    </reaction>
</comment>
<keyword evidence="5" id="KW-0028">Amino-acid biosynthesis</keyword>
<evidence type="ECO:0000313" key="11">
    <source>
        <dbReference type="Proteomes" id="UP000295244"/>
    </source>
</evidence>
<dbReference type="SUPFAM" id="SSF48179">
    <property type="entry name" value="6-phosphogluconate dehydrogenase C-terminal domain-like"/>
    <property type="match status" value="1"/>
</dbReference>
<reference evidence="10 11" key="1">
    <citation type="submission" date="2019-03" db="EMBL/GenBank/DDBJ databases">
        <title>Whole genome sequence of a novel Rubrobacter taiwanensis strain, isolated from Yellowstone National Park.</title>
        <authorList>
            <person name="Freed S."/>
            <person name="Ramaley R.F."/>
            <person name="Kyndt J.A."/>
        </authorList>
    </citation>
    <scope>NUCLEOTIDE SEQUENCE [LARGE SCALE GENOMIC DNA]</scope>
    <source>
        <strain evidence="10 11">Yellowstone</strain>
    </source>
</reference>
<sequence>MRRELKSVGIIGAGKIGGSLLSRLAEGGEYDLGVSDVHRDRLARFAERYGVFTTTSNDELAERSEIVIIAVKPWDVPVVLSEVYSAFHADGRAAVSVAAGVTIEDISRRLPNGTPVVRVMPNVCAAIGLGSAVITANPSGRAVLPDVMRIFESVGDVIELPERLFDAATALHGSGPAYVALFADALIQAGVREGIPRDIARRLVSQTVQGTAVLLKEKSPHQVRDEVMTPGGTTAAAFAAMEKSGFVAAIYDGIGAATERARRLAE</sequence>
<dbReference type="PANTHER" id="PTHR11645">
    <property type="entry name" value="PYRROLINE-5-CARBOXYLATE REDUCTASE"/>
    <property type="match status" value="1"/>
</dbReference>
<keyword evidence="2 5" id="KW-0521">NADP</keyword>
<comment type="similarity">
    <text evidence="1 5">Belongs to the pyrroline-5-carboxylate reductase family.</text>
</comment>
<evidence type="ECO:0000259" key="8">
    <source>
        <dbReference type="Pfam" id="PF03807"/>
    </source>
</evidence>
<dbReference type="InterPro" id="IPR008927">
    <property type="entry name" value="6-PGluconate_DH-like_C_sf"/>
</dbReference>
<dbReference type="GO" id="GO:0055129">
    <property type="term" value="P:L-proline biosynthetic process"/>
    <property type="evidence" value="ECO:0007669"/>
    <property type="project" value="UniProtKB-UniRule"/>
</dbReference>
<keyword evidence="5" id="KW-0963">Cytoplasm</keyword>
<accession>A0A4R1BJ05</accession>
<dbReference type="EMBL" id="SKBU01000014">
    <property type="protein sequence ID" value="TCJ17293.1"/>
    <property type="molecule type" value="Genomic_DNA"/>
</dbReference>
<gene>
    <name evidence="5 10" type="primary">proC</name>
    <name evidence="10" type="ORF">E0L93_07090</name>
</gene>
<dbReference type="Proteomes" id="UP000295244">
    <property type="component" value="Unassembled WGS sequence"/>
</dbReference>
<dbReference type="GO" id="GO:0005737">
    <property type="term" value="C:cytoplasm"/>
    <property type="evidence" value="ECO:0007669"/>
    <property type="project" value="UniProtKB-SubCell"/>
</dbReference>
<dbReference type="InterPro" id="IPR000304">
    <property type="entry name" value="Pyrroline-COOH_reductase"/>
</dbReference>
<keyword evidence="5" id="KW-0641">Proline biosynthesis</keyword>
<comment type="subcellular location">
    <subcellularLocation>
        <location evidence="5">Cytoplasm</location>
    </subcellularLocation>
</comment>
<dbReference type="Pfam" id="PF03807">
    <property type="entry name" value="F420_oxidored"/>
    <property type="match status" value="1"/>
</dbReference>
<evidence type="ECO:0000256" key="6">
    <source>
        <dbReference type="NCBIfam" id="TIGR00112"/>
    </source>
</evidence>
<dbReference type="UniPathway" id="UPA00098">
    <property type="reaction ID" value="UER00361"/>
</dbReference>
<evidence type="ECO:0000256" key="7">
    <source>
        <dbReference type="PIRSR" id="PIRSR000193-1"/>
    </source>
</evidence>
<name>A0A4R1BJ05_9ACTN</name>
<dbReference type="EC" id="1.5.1.2" evidence="5 6"/>
<feature type="domain" description="Pyrroline-5-carboxylate reductase dimerisation" evidence="9">
    <location>
        <begin position="162"/>
        <end position="264"/>
    </location>
</feature>
<dbReference type="Pfam" id="PF14748">
    <property type="entry name" value="P5CR_dimer"/>
    <property type="match status" value="1"/>
</dbReference>
<feature type="binding site" evidence="7">
    <location>
        <position position="57"/>
    </location>
    <ligand>
        <name>NADPH</name>
        <dbReference type="ChEBI" id="CHEBI:57783"/>
    </ligand>
</feature>
<dbReference type="FunFam" id="1.10.3730.10:FF:000001">
    <property type="entry name" value="Pyrroline-5-carboxylate reductase"/>
    <property type="match status" value="1"/>
</dbReference>
<dbReference type="PANTHER" id="PTHR11645:SF0">
    <property type="entry name" value="PYRROLINE-5-CARBOXYLATE REDUCTASE 3"/>
    <property type="match status" value="1"/>
</dbReference>